<dbReference type="EMBL" id="JBIMSO010000136">
    <property type="protein sequence ID" value="MFH5211793.1"/>
    <property type="molecule type" value="Genomic_DNA"/>
</dbReference>
<dbReference type="RefSeq" id="WP_395118559.1">
    <property type="nucleotide sequence ID" value="NZ_JBIMSO010000136.1"/>
</dbReference>
<evidence type="ECO:0000256" key="1">
    <source>
        <dbReference type="SAM" id="SignalP"/>
    </source>
</evidence>
<name>A0ABW7JV82_9NOCA</name>
<proteinExistence type="predicted"/>
<sequence>MKRTISMSCAGALAACAMAIGLTAGPAQAHGVTIDDTDSQGYLNYPGARCNYTNQAVTIARTDQSLIVVCITGAKRYYYKGLRLSDGATIEIDDPTYESPGIWYAQNGETLYHFNQYEFYISNSSVGIIGYEPVLESRGLTRG</sequence>
<organism evidence="2 3">
    <name type="scientific">Antrihabitans spumae</name>
    <dbReference type="NCBI Taxonomy" id="3373370"/>
    <lineage>
        <taxon>Bacteria</taxon>
        <taxon>Bacillati</taxon>
        <taxon>Actinomycetota</taxon>
        <taxon>Actinomycetes</taxon>
        <taxon>Mycobacteriales</taxon>
        <taxon>Nocardiaceae</taxon>
        <taxon>Antrihabitans</taxon>
    </lineage>
</organism>
<keyword evidence="1" id="KW-0732">Signal</keyword>
<feature type="signal peptide" evidence="1">
    <location>
        <begin position="1"/>
        <end position="29"/>
    </location>
</feature>
<accession>A0ABW7JV82</accession>
<gene>
    <name evidence="2" type="ORF">ACHIPZ_26855</name>
</gene>
<comment type="caution">
    <text evidence="2">The sequence shown here is derived from an EMBL/GenBank/DDBJ whole genome shotgun (WGS) entry which is preliminary data.</text>
</comment>
<evidence type="ECO:0000313" key="3">
    <source>
        <dbReference type="Proteomes" id="UP001609175"/>
    </source>
</evidence>
<reference evidence="2 3" key="1">
    <citation type="submission" date="2024-10" db="EMBL/GenBank/DDBJ databases">
        <authorList>
            <person name="Riesco R."/>
        </authorList>
    </citation>
    <scope>NUCLEOTIDE SEQUENCE [LARGE SCALE GENOMIC DNA]</scope>
    <source>
        <strain evidence="2 3">NCIMB 15449</strain>
    </source>
</reference>
<dbReference type="PROSITE" id="PS51257">
    <property type="entry name" value="PROKAR_LIPOPROTEIN"/>
    <property type="match status" value="1"/>
</dbReference>
<dbReference type="Proteomes" id="UP001609175">
    <property type="component" value="Unassembled WGS sequence"/>
</dbReference>
<feature type="chain" id="PRO_5045970156" evidence="1">
    <location>
        <begin position="30"/>
        <end position="143"/>
    </location>
</feature>
<protein>
    <submittedName>
        <fullName evidence="2">Uncharacterized protein</fullName>
    </submittedName>
</protein>
<evidence type="ECO:0000313" key="2">
    <source>
        <dbReference type="EMBL" id="MFH5211793.1"/>
    </source>
</evidence>